<evidence type="ECO:0000256" key="1">
    <source>
        <dbReference type="ARBA" id="ARBA00006976"/>
    </source>
</evidence>
<evidence type="ECO:0000256" key="3">
    <source>
        <dbReference type="ARBA" id="ARBA00062323"/>
    </source>
</evidence>
<evidence type="ECO:0000313" key="6">
    <source>
        <dbReference type="EMBL" id="QGT99767.1"/>
    </source>
</evidence>
<dbReference type="EMBL" id="CP046457">
    <property type="protein sequence ID" value="QGT99767.1"/>
    <property type="molecule type" value="Genomic_DNA"/>
</dbReference>
<dbReference type="PANTHER" id="PTHR13696">
    <property type="entry name" value="P-LOOP CONTAINING NUCLEOSIDE TRIPHOSPHATE HYDROLASE"/>
    <property type="match status" value="1"/>
</dbReference>
<dbReference type="KEGG" id="salq:SYNTR_1174"/>
<comment type="subunit">
    <text evidence="3">Dimerizes in the presence of ATP but not ADP; ATP-binding is required for double-stranded (ds)DNA-binding. Interacts with DnaA.</text>
</comment>
<comment type="similarity">
    <text evidence="1">Belongs to the ParA family.</text>
</comment>
<sequence>MRKIAISNQKGGTGKTTSTINIAYGLQKKGQKVLVIDLDPQANLTASLGISDNTAQKNIFHIMKNECHVNDAILDIRNVSIIPANINLAACETEFSNIAGREFILKESLHEISDFDFILLDCSPSLGLLTLNAFVMAEEIIIPVQAEFLALQGMSKLLETIEIVKNRINPSLKISGIISTRYDNRKILNREVVEKLETHFADKLFSTFIRENISLAEAPSFGQDIFTYRPDSAGAKDYLSLCEEILKRS</sequence>
<evidence type="ECO:0000259" key="5">
    <source>
        <dbReference type="Pfam" id="PF13614"/>
    </source>
</evidence>
<dbReference type="Pfam" id="PF13614">
    <property type="entry name" value="AAA_31"/>
    <property type="match status" value="1"/>
</dbReference>
<organism evidence="6 7">
    <name type="scientific">Candidatus Syntrophocurvum alkaliphilum</name>
    <dbReference type="NCBI Taxonomy" id="2293317"/>
    <lineage>
        <taxon>Bacteria</taxon>
        <taxon>Bacillati</taxon>
        <taxon>Bacillota</taxon>
        <taxon>Clostridia</taxon>
        <taxon>Eubacteriales</taxon>
        <taxon>Syntrophomonadaceae</taxon>
        <taxon>Candidatus Syntrophocurvum</taxon>
    </lineage>
</organism>
<dbReference type="Proteomes" id="UP000426444">
    <property type="component" value="Chromosome"/>
</dbReference>
<evidence type="ECO:0000256" key="2">
    <source>
        <dbReference type="ARBA" id="ARBA00049360"/>
    </source>
</evidence>
<dbReference type="Gene3D" id="3.40.50.300">
    <property type="entry name" value="P-loop containing nucleotide triphosphate hydrolases"/>
    <property type="match status" value="1"/>
</dbReference>
<accession>A0A6I6DF90</accession>
<dbReference type="AlphaFoldDB" id="A0A6I6DF90"/>
<dbReference type="RefSeq" id="WP_156203628.1">
    <property type="nucleotide sequence ID" value="NZ_CP046457.1"/>
</dbReference>
<dbReference type="OrthoDB" id="9815116at2"/>
<proteinExistence type="inferred from homology"/>
<dbReference type="FunFam" id="3.40.50.300:FF:000285">
    <property type="entry name" value="Sporulation initiation inhibitor Soj"/>
    <property type="match status" value="1"/>
</dbReference>
<dbReference type="InterPro" id="IPR027417">
    <property type="entry name" value="P-loop_NTPase"/>
</dbReference>
<dbReference type="CDD" id="cd02042">
    <property type="entry name" value="ParAB_family"/>
    <property type="match status" value="1"/>
</dbReference>
<evidence type="ECO:0000313" key="7">
    <source>
        <dbReference type="Proteomes" id="UP000426444"/>
    </source>
</evidence>
<name>A0A6I6DF90_9FIRM</name>
<dbReference type="InterPro" id="IPR050678">
    <property type="entry name" value="DNA_Partitioning_ATPase"/>
</dbReference>
<evidence type="ECO:0000256" key="4">
    <source>
        <dbReference type="ARBA" id="ARBA00071824"/>
    </source>
</evidence>
<gene>
    <name evidence="6" type="ORF">SYNTR_1174</name>
</gene>
<feature type="domain" description="AAA" evidence="5">
    <location>
        <begin position="1"/>
        <end position="174"/>
    </location>
</feature>
<keyword evidence="7" id="KW-1185">Reference proteome</keyword>
<reference evidence="7" key="1">
    <citation type="journal article" date="2019" name="Microbiology">
        <title>Complete Genome Sequence of an Uncultured Bacterium of the Candidate Phylum Bipolaricaulota.</title>
        <authorList>
            <person name="Kadnikov V.V."/>
            <person name="Mardanov A.V."/>
            <person name="Beletsky A.V."/>
            <person name="Frank Y.A."/>
            <person name="Karnachuk O.V."/>
            <person name="Ravin N.V."/>
        </authorList>
    </citation>
    <scope>NUCLEOTIDE SEQUENCE [LARGE SCALE GENOMIC DNA]</scope>
</reference>
<dbReference type="SUPFAM" id="SSF52540">
    <property type="entry name" value="P-loop containing nucleoside triphosphate hydrolases"/>
    <property type="match status" value="1"/>
</dbReference>
<comment type="catalytic activity">
    <reaction evidence="2">
        <text>ATP + H2O = ADP + phosphate + H(+)</text>
        <dbReference type="Rhea" id="RHEA:13065"/>
        <dbReference type="ChEBI" id="CHEBI:15377"/>
        <dbReference type="ChEBI" id="CHEBI:15378"/>
        <dbReference type="ChEBI" id="CHEBI:30616"/>
        <dbReference type="ChEBI" id="CHEBI:43474"/>
        <dbReference type="ChEBI" id="CHEBI:456216"/>
    </reaction>
</comment>
<protein>
    <recommendedName>
        <fullName evidence="4">Sporulation initiation inhibitor protein Soj</fullName>
    </recommendedName>
</protein>
<dbReference type="PANTHER" id="PTHR13696:SF99">
    <property type="entry name" value="COBYRINIC ACID AC-DIAMIDE SYNTHASE"/>
    <property type="match status" value="1"/>
</dbReference>
<dbReference type="InterPro" id="IPR025669">
    <property type="entry name" value="AAA_dom"/>
</dbReference>